<evidence type="ECO:0008006" key="4">
    <source>
        <dbReference type="Google" id="ProtNLM"/>
    </source>
</evidence>
<evidence type="ECO:0000313" key="2">
    <source>
        <dbReference type="EMBL" id="MBM7416548.1"/>
    </source>
</evidence>
<reference evidence="2 3" key="1">
    <citation type="submission" date="2021-01" db="EMBL/GenBank/DDBJ databases">
        <title>Genomics of switchgrass bacterial isolates.</title>
        <authorList>
            <person name="Shade A."/>
        </authorList>
    </citation>
    <scope>NUCLEOTIDE SEQUENCE [LARGE SCALE GENOMIC DNA]</scope>
    <source>
        <strain evidence="2 3">PvP111</strain>
    </source>
</reference>
<feature type="region of interest" description="Disordered" evidence="1">
    <location>
        <begin position="1"/>
        <end position="88"/>
    </location>
</feature>
<sequence length="88" mass="9410">MSDSVNEPVDTASIDPREESKGTGADTAQSQGERDEAVREFDNHAEAEPAPTLDRSEAAVDEGKDLPAPSPRDVTAGDKDDKQTARQE</sequence>
<comment type="caution">
    <text evidence="2">The sequence shown here is derived from an EMBL/GenBank/DDBJ whole genome shotgun (WGS) entry which is preliminary data.</text>
</comment>
<feature type="compositionally biased region" description="Basic and acidic residues" evidence="1">
    <location>
        <begin position="54"/>
        <end position="65"/>
    </location>
</feature>
<proteinExistence type="predicted"/>
<dbReference type="EMBL" id="JAFBBK010000001">
    <property type="protein sequence ID" value="MBM7416548.1"/>
    <property type="molecule type" value="Genomic_DNA"/>
</dbReference>
<protein>
    <recommendedName>
        <fullName evidence="4">Autophagy-related protein 2</fullName>
    </recommendedName>
</protein>
<gene>
    <name evidence="2" type="ORF">JOE42_003281</name>
</gene>
<organism evidence="2 3">
    <name type="scientific">Rhodococcoides corynebacterioides</name>
    <dbReference type="NCBI Taxonomy" id="53972"/>
    <lineage>
        <taxon>Bacteria</taxon>
        <taxon>Bacillati</taxon>
        <taxon>Actinomycetota</taxon>
        <taxon>Actinomycetes</taxon>
        <taxon>Mycobacteriales</taxon>
        <taxon>Nocardiaceae</taxon>
        <taxon>Rhodococcoides</taxon>
    </lineage>
</organism>
<name>A0ABS2KX93_9NOCA</name>
<dbReference type="RefSeq" id="WP_204869331.1">
    <property type="nucleotide sequence ID" value="NZ_JAFBBK010000001.1"/>
</dbReference>
<keyword evidence="3" id="KW-1185">Reference proteome</keyword>
<feature type="compositionally biased region" description="Basic and acidic residues" evidence="1">
    <location>
        <begin position="75"/>
        <end position="88"/>
    </location>
</feature>
<dbReference type="Proteomes" id="UP000703038">
    <property type="component" value="Unassembled WGS sequence"/>
</dbReference>
<feature type="compositionally biased region" description="Basic and acidic residues" evidence="1">
    <location>
        <begin position="32"/>
        <end position="47"/>
    </location>
</feature>
<evidence type="ECO:0000313" key="3">
    <source>
        <dbReference type="Proteomes" id="UP000703038"/>
    </source>
</evidence>
<evidence type="ECO:0000256" key="1">
    <source>
        <dbReference type="SAM" id="MobiDB-lite"/>
    </source>
</evidence>
<accession>A0ABS2KX93</accession>